<gene>
    <name evidence="2" type="ORF">TM448B04481_0007</name>
</gene>
<dbReference type="EMBL" id="MT145084">
    <property type="protein sequence ID" value="QJI03397.1"/>
    <property type="molecule type" value="Genomic_DNA"/>
</dbReference>
<dbReference type="PANTHER" id="PTHR37844:SF2">
    <property type="entry name" value="SER_THR PROTEIN PHOSPHATASE SUPERFAMILY (AFU_ORTHOLOGUE AFUA_1G14840)"/>
    <property type="match status" value="1"/>
</dbReference>
<accession>A0A6M3XZN2</accession>
<dbReference type="InterPro" id="IPR029052">
    <property type="entry name" value="Metallo-depent_PP-like"/>
</dbReference>
<name>A0A6M3XZN2_9ZZZZ</name>
<evidence type="ECO:0000259" key="1">
    <source>
        <dbReference type="Pfam" id="PF00149"/>
    </source>
</evidence>
<dbReference type="SUPFAM" id="SSF56300">
    <property type="entry name" value="Metallo-dependent phosphatases"/>
    <property type="match status" value="1"/>
</dbReference>
<protein>
    <submittedName>
        <fullName evidence="2">Putative calcineurin-like phosphoesterase</fullName>
    </submittedName>
</protein>
<reference evidence="2" key="1">
    <citation type="submission" date="2020-03" db="EMBL/GenBank/DDBJ databases">
        <title>The deep terrestrial virosphere.</title>
        <authorList>
            <person name="Holmfeldt K."/>
            <person name="Nilsson E."/>
            <person name="Simone D."/>
            <person name="Lopez-Fernandez M."/>
            <person name="Wu X."/>
            <person name="de Brujin I."/>
            <person name="Lundin D."/>
            <person name="Andersson A."/>
            <person name="Bertilsson S."/>
            <person name="Dopson M."/>
        </authorList>
    </citation>
    <scope>NUCLEOTIDE SEQUENCE</scope>
    <source>
        <strain evidence="2">TM448B04481</strain>
    </source>
</reference>
<dbReference type="PANTHER" id="PTHR37844">
    <property type="entry name" value="SER/THR PROTEIN PHOSPHATASE SUPERFAMILY (AFU_ORTHOLOGUE AFUA_1G14840)"/>
    <property type="match status" value="1"/>
</dbReference>
<feature type="domain" description="Calcineurin-like phosphoesterase" evidence="1">
    <location>
        <begin position="1"/>
        <end position="220"/>
    </location>
</feature>
<proteinExistence type="predicted"/>
<sequence length="269" mass="30308">MKIWVLSDLHNEVGRYKLSEIPEADVCIAAGDIDRGARESVDWLAAHVRPSMPVVAVLGNHEFYGHTIEREISEAGYWGRQRDVQMLDDSVTVIDGVRFIGATLWTSFDLYSDGQEHHRDRYMKAARTGMNDYRMIATKDGRFTPEMSRELHLASVAFLDEALAVPFAGDTVVVSHHCPSIRSVHEVHEGDPVTPAFSSDLDWLIEKHQPALWVHGHTHSSFDYEIGATRVVCNPRGYHRWVENQDENKGFDPAMVVEIGGYQPTPPGM</sequence>
<organism evidence="2">
    <name type="scientific">viral metagenome</name>
    <dbReference type="NCBI Taxonomy" id="1070528"/>
    <lineage>
        <taxon>unclassified sequences</taxon>
        <taxon>metagenomes</taxon>
        <taxon>organismal metagenomes</taxon>
    </lineage>
</organism>
<dbReference type="Gene3D" id="3.60.21.10">
    <property type="match status" value="2"/>
</dbReference>
<dbReference type="AlphaFoldDB" id="A0A6M3XZN2"/>
<dbReference type="GO" id="GO:0016787">
    <property type="term" value="F:hydrolase activity"/>
    <property type="evidence" value="ECO:0007669"/>
    <property type="project" value="InterPro"/>
</dbReference>
<dbReference type="InterPro" id="IPR004843">
    <property type="entry name" value="Calcineurin-like_PHP"/>
</dbReference>
<dbReference type="Pfam" id="PF00149">
    <property type="entry name" value="Metallophos"/>
    <property type="match status" value="1"/>
</dbReference>
<evidence type="ECO:0000313" key="2">
    <source>
        <dbReference type="EMBL" id="QJI03397.1"/>
    </source>
</evidence>